<sequence>MTAPSGRKLQHARTGYSWAKNCEDPTSVTFSAFKLKQAAFKTNTDQFIYSWEDDTTLRVGFCELRSLPMPDPGFVFEDHLERGADEKRAGREELIKKLLPESVIVSAPLADDARTACRKRGREGEKESA</sequence>
<accession>A0ABD0LIQ9</accession>
<comment type="caution">
    <text evidence="1">The sequence shown here is derived from an EMBL/GenBank/DDBJ whole genome shotgun (WGS) entry which is preliminary data.</text>
</comment>
<organism evidence="1 2">
    <name type="scientific">Batillaria attramentaria</name>
    <dbReference type="NCBI Taxonomy" id="370345"/>
    <lineage>
        <taxon>Eukaryota</taxon>
        <taxon>Metazoa</taxon>
        <taxon>Spiralia</taxon>
        <taxon>Lophotrochozoa</taxon>
        <taxon>Mollusca</taxon>
        <taxon>Gastropoda</taxon>
        <taxon>Caenogastropoda</taxon>
        <taxon>Sorbeoconcha</taxon>
        <taxon>Cerithioidea</taxon>
        <taxon>Batillariidae</taxon>
        <taxon>Batillaria</taxon>
    </lineage>
</organism>
<evidence type="ECO:0000313" key="1">
    <source>
        <dbReference type="EMBL" id="KAK7499081.1"/>
    </source>
</evidence>
<reference evidence="1 2" key="1">
    <citation type="journal article" date="2023" name="Sci. Data">
        <title>Genome assembly of the Korean intertidal mud-creeper Batillaria attramentaria.</title>
        <authorList>
            <person name="Patra A.K."/>
            <person name="Ho P.T."/>
            <person name="Jun S."/>
            <person name="Lee S.J."/>
            <person name="Kim Y."/>
            <person name="Won Y.J."/>
        </authorList>
    </citation>
    <scope>NUCLEOTIDE SEQUENCE [LARGE SCALE GENOMIC DNA]</scope>
    <source>
        <strain evidence="1">Wonlab-2016</strain>
    </source>
</reference>
<gene>
    <name evidence="1" type="ORF">BaRGS_00009628</name>
</gene>
<dbReference type="AlphaFoldDB" id="A0ABD0LIQ9"/>
<evidence type="ECO:0000313" key="2">
    <source>
        <dbReference type="Proteomes" id="UP001519460"/>
    </source>
</evidence>
<keyword evidence="2" id="KW-1185">Reference proteome</keyword>
<name>A0ABD0LIQ9_9CAEN</name>
<proteinExistence type="predicted"/>
<dbReference type="Proteomes" id="UP001519460">
    <property type="component" value="Unassembled WGS sequence"/>
</dbReference>
<dbReference type="EMBL" id="JACVVK020000046">
    <property type="protein sequence ID" value="KAK7499081.1"/>
    <property type="molecule type" value="Genomic_DNA"/>
</dbReference>
<protein>
    <submittedName>
        <fullName evidence="1">Uncharacterized protein</fullName>
    </submittedName>
</protein>